<gene>
    <name evidence="1" type="ORF">ODALV1_LOCUS13652</name>
</gene>
<name>A0ABP1QP21_9HEXA</name>
<evidence type="ECO:0000313" key="2">
    <source>
        <dbReference type="Proteomes" id="UP001642540"/>
    </source>
</evidence>
<sequence length="287" mass="32917">MEFLKVKHFICTLIFFIQPFYSMEKALHESTIQPPLEIIASNFLNKTDFIPTNVNFTTSTKQLPPPTFGESACYPEANGASQYLIGYGSLMSTASKDRTYSNTGENVPVRIYGYSRLWNCKGVSVSYSTTYLGALLSANKSSYFNGVVFKLPSASAILDYDKRESFYCREEVPMSKLQMLAPTRRLAAGQYWIYVTRPEYDEFPTRTYPIVQSYVDTFLSGCFEMEEKFNIPGYADECISTTEEWVSPWVNDRIFPRRPFMHQPNAGKIDRLLNEKAPKAFRNIMIE</sequence>
<protein>
    <recommendedName>
        <fullName evidence="3">Gamma-glutamylcyclotransferase</fullName>
    </recommendedName>
</protein>
<keyword evidence="2" id="KW-1185">Reference proteome</keyword>
<comment type="caution">
    <text evidence="1">The sequence shown here is derived from an EMBL/GenBank/DDBJ whole genome shotgun (WGS) entry which is preliminary data.</text>
</comment>
<reference evidence="1 2" key="1">
    <citation type="submission" date="2024-08" db="EMBL/GenBank/DDBJ databases">
        <authorList>
            <person name="Cucini C."/>
            <person name="Frati F."/>
        </authorList>
    </citation>
    <scope>NUCLEOTIDE SEQUENCE [LARGE SCALE GENOMIC DNA]</scope>
</reference>
<dbReference type="EMBL" id="CAXLJM020000041">
    <property type="protein sequence ID" value="CAL8109746.1"/>
    <property type="molecule type" value="Genomic_DNA"/>
</dbReference>
<evidence type="ECO:0008006" key="3">
    <source>
        <dbReference type="Google" id="ProtNLM"/>
    </source>
</evidence>
<dbReference type="Proteomes" id="UP001642540">
    <property type="component" value="Unassembled WGS sequence"/>
</dbReference>
<proteinExistence type="predicted"/>
<accession>A0ABP1QP21</accession>
<organism evidence="1 2">
    <name type="scientific">Orchesella dallaii</name>
    <dbReference type="NCBI Taxonomy" id="48710"/>
    <lineage>
        <taxon>Eukaryota</taxon>
        <taxon>Metazoa</taxon>
        <taxon>Ecdysozoa</taxon>
        <taxon>Arthropoda</taxon>
        <taxon>Hexapoda</taxon>
        <taxon>Collembola</taxon>
        <taxon>Entomobryomorpha</taxon>
        <taxon>Entomobryoidea</taxon>
        <taxon>Orchesellidae</taxon>
        <taxon>Orchesellinae</taxon>
        <taxon>Orchesella</taxon>
    </lineage>
</organism>
<evidence type="ECO:0000313" key="1">
    <source>
        <dbReference type="EMBL" id="CAL8109746.1"/>
    </source>
</evidence>